<dbReference type="PANTHER" id="PTHR40048:SF1">
    <property type="entry name" value="RHAMNOSYL O-METHYLTRANSFERASE"/>
    <property type="match status" value="1"/>
</dbReference>
<dbReference type="Gene3D" id="3.40.50.150">
    <property type="entry name" value="Vaccinia Virus protein VP39"/>
    <property type="match status" value="1"/>
</dbReference>
<dbReference type="GO" id="GO:0008168">
    <property type="term" value="F:methyltransferase activity"/>
    <property type="evidence" value="ECO:0007669"/>
    <property type="project" value="UniProtKB-KW"/>
</dbReference>
<dbReference type="PANTHER" id="PTHR40048">
    <property type="entry name" value="RHAMNOSYL O-METHYLTRANSFERASE"/>
    <property type="match status" value="1"/>
</dbReference>
<evidence type="ECO:0000313" key="4">
    <source>
        <dbReference type="Proteomes" id="UP000217141"/>
    </source>
</evidence>
<evidence type="ECO:0000313" key="3">
    <source>
        <dbReference type="EMBL" id="ASY44952.1"/>
    </source>
</evidence>
<evidence type="ECO:0000256" key="1">
    <source>
        <dbReference type="ARBA" id="ARBA00022603"/>
    </source>
</evidence>
<evidence type="ECO:0000256" key="2">
    <source>
        <dbReference type="ARBA" id="ARBA00022679"/>
    </source>
</evidence>
<name>A0A249MUI5_SPHXE</name>
<dbReference type="RefSeq" id="WP_017182558.1">
    <property type="nucleotide sequence ID" value="NZ_CP022745.1"/>
</dbReference>
<dbReference type="SUPFAM" id="SSF53335">
    <property type="entry name" value="S-adenosyl-L-methionine-dependent methyltransferases"/>
    <property type="match status" value="1"/>
</dbReference>
<dbReference type="InterPro" id="IPR007072">
    <property type="entry name" value="RNMT_CmcI"/>
</dbReference>
<dbReference type="Pfam" id="PF04989">
    <property type="entry name" value="RMNT_CmcI"/>
    <property type="match status" value="1"/>
</dbReference>
<organism evidence="3 4">
    <name type="scientific">Sphingobium xenophagum</name>
    <dbReference type="NCBI Taxonomy" id="121428"/>
    <lineage>
        <taxon>Bacteria</taxon>
        <taxon>Pseudomonadati</taxon>
        <taxon>Pseudomonadota</taxon>
        <taxon>Alphaproteobacteria</taxon>
        <taxon>Sphingomonadales</taxon>
        <taxon>Sphingomonadaceae</taxon>
        <taxon>Sphingobium</taxon>
    </lineage>
</organism>
<dbReference type="AlphaFoldDB" id="A0A249MUI5"/>
<accession>A0A249MUI5</accession>
<proteinExistence type="predicted"/>
<protein>
    <submittedName>
        <fullName evidence="3">Cephalosporin hydroxylase</fullName>
    </submittedName>
</protein>
<dbReference type="Proteomes" id="UP000217141">
    <property type="component" value="Chromosome I"/>
</dbReference>
<keyword evidence="1" id="KW-0489">Methyltransferase</keyword>
<gene>
    <name evidence="3" type="ORF">CJD35_11240</name>
</gene>
<dbReference type="EMBL" id="CP022745">
    <property type="protein sequence ID" value="ASY44952.1"/>
    <property type="molecule type" value="Genomic_DNA"/>
</dbReference>
<sequence length="250" mass="27718">MTSTDIAFAQQRSELVAELGSNETMADLTNHWLGKAQELGYSYNFDWLGLPIIQYPQDIVAMQELIWKLRPEVVVETGVARGGSLIFYASMLELLQTCTATSGGRVIGIDIDIREPNRKAIEAHPLSRRIDLVQGSSIDPAVIAQVGKLVGDAKRVLVCLDSNHTHDHVLEELRAYAPMTSLGSYCVVFDTLVEHLPDEAIGDRPWGHGNNPLTAVKAYLAETDMFETDNALHDKLQISVAREGYLRRCK</sequence>
<dbReference type="KEGG" id="shyd:CJD35_11240"/>
<dbReference type="GO" id="GO:0032259">
    <property type="term" value="P:methylation"/>
    <property type="evidence" value="ECO:0007669"/>
    <property type="project" value="UniProtKB-KW"/>
</dbReference>
<dbReference type="GO" id="GO:0005886">
    <property type="term" value="C:plasma membrane"/>
    <property type="evidence" value="ECO:0007669"/>
    <property type="project" value="TreeGrafter"/>
</dbReference>
<dbReference type="InterPro" id="IPR029063">
    <property type="entry name" value="SAM-dependent_MTases_sf"/>
</dbReference>
<dbReference type="GO" id="GO:0071770">
    <property type="term" value="P:DIM/DIP cell wall layer assembly"/>
    <property type="evidence" value="ECO:0007669"/>
    <property type="project" value="TreeGrafter"/>
</dbReference>
<dbReference type="GO" id="GO:0008610">
    <property type="term" value="P:lipid biosynthetic process"/>
    <property type="evidence" value="ECO:0007669"/>
    <property type="project" value="InterPro"/>
</dbReference>
<reference evidence="3 4" key="1">
    <citation type="submission" date="2017-08" db="EMBL/GenBank/DDBJ databases">
        <title>Whole Genome Sequence of Sphingobium hydrophobicum C1: Insights into Adaption to the Electronic-waste Contaminated Sediment.</title>
        <authorList>
            <person name="Song D."/>
            <person name="Chen X."/>
            <person name="Xu M."/>
        </authorList>
    </citation>
    <scope>NUCLEOTIDE SEQUENCE [LARGE SCALE GENOMIC DNA]</scope>
    <source>
        <strain evidence="3 4">C1</strain>
    </source>
</reference>
<keyword evidence="2" id="KW-0808">Transferase</keyword>